<dbReference type="AlphaFoldDB" id="A0A6J4KI03"/>
<gene>
    <name evidence="1" type="ORF">AVDCRST_MAG11-1128</name>
</gene>
<dbReference type="SUPFAM" id="SSF53335">
    <property type="entry name" value="S-adenosyl-L-methionine-dependent methyltransferases"/>
    <property type="match status" value="1"/>
</dbReference>
<organism evidence="1">
    <name type="scientific">uncultured Gemmatimonadaceae bacterium</name>
    <dbReference type="NCBI Taxonomy" id="246130"/>
    <lineage>
        <taxon>Bacteria</taxon>
        <taxon>Pseudomonadati</taxon>
        <taxon>Gemmatimonadota</taxon>
        <taxon>Gemmatimonadia</taxon>
        <taxon>Gemmatimonadales</taxon>
        <taxon>Gemmatimonadaceae</taxon>
        <taxon>environmental samples</taxon>
    </lineage>
</organism>
<dbReference type="EMBL" id="CADCTU010000255">
    <property type="protein sequence ID" value="CAA9305429.1"/>
    <property type="molecule type" value="Genomic_DNA"/>
</dbReference>
<dbReference type="Gene3D" id="3.40.50.150">
    <property type="entry name" value="Vaccinia Virus protein VP39"/>
    <property type="match status" value="1"/>
</dbReference>
<proteinExistence type="predicted"/>
<evidence type="ECO:0008006" key="2">
    <source>
        <dbReference type="Google" id="ProtNLM"/>
    </source>
</evidence>
<evidence type="ECO:0000313" key="1">
    <source>
        <dbReference type="EMBL" id="CAA9305429.1"/>
    </source>
</evidence>
<name>A0A6J4KI03_9BACT</name>
<accession>A0A6J4KI03</accession>
<reference evidence="1" key="1">
    <citation type="submission" date="2020-02" db="EMBL/GenBank/DDBJ databases">
        <authorList>
            <person name="Meier V. D."/>
        </authorList>
    </citation>
    <scope>NUCLEOTIDE SEQUENCE</scope>
    <source>
        <strain evidence="1">AVDCRST_MAG11</strain>
    </source>
</reference>
<dbReference type="InterPro" id="IPR029063">
    <property type="entry name" value="SAM-dependent_MTases_sf"/>
</dbReference>
<sequence>MPQPPVEDALLRPRLDALCADGWAVWERFDRDVRGTAFHPFVAADYEVVLAALLPLRGPGRRFLEWGSATGVITIMADLLGFDACGIELDASLVATARALAARHGSRARFVVGSFLPAGYVWRTRDGDARTGTIGSGPSGYLQLGRALEDFDVVFGYPWGGEAPLMQDLMQRYGRRDALLLLHDASDGIRAYRGGRGPGERV</sequence>
<protein>
    <recommendedName>
        <fullName evidence="2">Methyltransferase domain-containing protein</fullName>
    </recommendedName>
</protein>